<dbReference type="AlphaFoldDB" id="A0A380MUS3"/>
<dbReference type="OrthoDB" id="1256785at2"/>
<organism evidence="1 2">
    <name type="scientific">Suttonella ornithocola</name>
    <dbReference type="NCBI Taxonomy" id="279832"/>
    <lineage>
        <taxon>Bacteria</taxon>
        <taxon>Pseudomonadati</taxon>
        <taxon>Pseudomonadota</taxon>
        <taxon>Gammaproteobacteria</taxon>
        <taxon>Cardiobacteriales</taxon>
        <taxon>Cardiobacteriaceae</taxon>
        <taxon>Suttonella</taxon>
    </lineage>
</organism>
<evidence type="ECO:0000313" key="2">
    <source>
        <dbReference type="Proteomes" id="UP000254601"/>
    </source>
</evidence>
<keyword evidence="2" id="KW-1185">Reference proteome</keyword>
<evidence type="ECO:0000313" key="1">
    <source>
        <dbReference type="EMBL" id="SUO95663.1"/>
    </source>
</evidence>
<name>A0A380MUS3_9GAMM</name>
<gene>
    <name evidence="1" type="ORF">NCTC13337_01525</name>
</gene>
<reference evidence="1 2" key="1">
    <citation type="submission" date="2018-06" db="EMBL/GenBank/DDBJ databases">
        <authorList>
            <consortium name="Pathogen Informatics"/>
            <person name="Doyle S."/>
        </authorList>
    </citation>
    <scope>NUCLEOTIDE SEQUENCE [LARGE SCALE GENOMIC DNA]</scope>
    <source>
        <strain evidence="1 2">NCTC13337</strain>
    </source>
</reference>
<dbReference type="EMBL" id="UHIC01000001">
    <property type="protein sequence ID" value="SUO95663.1"/>
    <property type="molecule type" value="Genomic_DNA"/>
</dbReference>
<dbReference type="Proteomes" id="UP000254601">
    <property type="component" value="Unassembled WGS sequence"/>
</dbReference>
<protein>
    <submittedName>
        <fullName evidence="1">Uncharacterized protein</fullName>
    </submittedName>
</protein>
<sequence>MMTNKEIVIASLNLLSDKKKMNEAEISKYFSQNYLQIVDGKSLDYDYKAFVQHLAALAEHTEAIDIEIEAIVGERE</sequence>
<proteinExistence type="predicted"/>
<accession>A0A380MUS3</accession>